<reference evidence="2 3" key="1">
    <citation type="journal article" date="2012" name="PLoS Pathog.">
        <title>Diverse lifestyles and strategies of plant pathogenesis encoded in the genomes of eighteen Dothideomycetes fungi.</title>
        <authorList>
            <person name="Ohm R.A."/>
            <person name="Feau N."/>
            <person name="Henrissat B."/>
            <person name="Schoch C.L."/>
            <person name="Horwitz B.A."/>
            <person name="Barry K.W."/>
            <person name="Condon B.J."/>
            <person name="Copeland A.C."/>
            <person name="Dhillon B."/>
            <person name="Glaser F."/>
            <person name="Hesse C.N."/>
            <person name="Kosti I."/>
            <person name="LaButti K."/>
            <person name="Lindquist E.A."/>
            <person name="Lucas S."/>
            <person name="Salamov A.A."/>
            <person name="Bradshaw R.E."/>
            <person name="Ciuffetti L."/>
            <person name="Hamelin R.C."/>
            <person name="Kema G.H.J."/>
            <person name="Lawrence C."/>
            <person name="Scott J.A."/>
            <person name="Spatafora J.W."/>
            <person name="Turgeon B.G."/>
            <person name="de Wit P.J.G.M."/>
            <person name="Zhong S."/>
            <person name="Goodwin S.B."/>
            <person name="Grigoriev I.V."/>
        </authorList>
    </citation>
    <scope>NUCLEOTIDE SEQUENCE [LARGE SCALE GENOMIC DNA]</scope>
    <source>
        <strain evidence="3">C5 / ATCC 48332 / race O</strain>
    </source>
</reference>
<reference evidence="3" key="2">
    <citation type="journal article" date="2013" name="PLoS Genet.">
        <title>Comparative genome structure, secondary metabolite, and effector coding capacity across Cochliobolus pathogens.</title>
        <authorList>
            <person name="Condon B.J."/>
            <person name="Leng Y."/>
            <person name="Wu D."/>
            <person name="Bushley K.E."/>
            <person name="Ohm R.A."/>
            <person name="Otillar R."/>
            <person name="Martin J."/>
            <person name="Schackwitz W."/>
            <person name="Grimwood J."/>
            <person name="MohdZainudin N."/>
            <person name="Xue C."/>
            <person name="Wang R."/>
            <person name="Manning V.A."/>
            <person name="Dhillon B."/>
            <person name="Tu Z.J."/>
            <person name="Steffenson B.J."/>
            <person name="Salamov A."/>
            <person name="Sun H."/>
            <person name="Lowry S."/>
            <person name="LaButti K."/>
            <person name="Han J."/>
            <person name="Copeland A."/>
            <person name="Lindquist E."/>
            <person name="Barry K."/>
            <person name="Schmutz J."/>
            <person name="Baker S.E."/>
            <person name="Ciuffetti L.M."/>
            <person name="Grigoriev I.V."/>
            <person name="Zhong S."/>
            <person name="Turgeon B.G."/>
        </authorList>
    </citation>
    <scope>NUCLEOTIDE SEQUENCE [LARGE SCALE GENOMIC DNA]</scope>
    <source>
        <strain evidence="3">C5 / ATCC 48332 / race O</strain>
    </source>
</reference>
<protein>
    <submittedName>
        <fullName evidence="2">Uncharacterized protein</fullName>
    </submittedName>
</protein>
<evidence type="ECO:0000313" key="3">
    <source>
        <dbReference type="Proteomes" id="UP000016936"/>
    </source>
</evidence>
<evidence type="ECO:0000256" key="1">
    <source>
        <dbReference type="SAM" id="MobiDB-lite"/>
    </source>
</evidence>
<dbReference type="AlphaFoldDB" id="M2TQZ2"/>
<keyword evidence="3" id="KW-1185">Reference proteome</keyword>
<dbReference type="Proteomes" id="UP000016936">
    <property type="component" value="Unassembled WGS sequence"/>
</dbReference>
<dbReference type="EMBL" id="KB445580">
    <property type="protein sequence ID" value="EMD88954.1"/>
    <property type="molecule type" value="Genomic_DNA"/>
</dbReference>
<accession>M2TQZ2</accession>
<sequence>MLSWRSIPASRQGFLDTGGDKARWTRARPKLVGTQNLKTGDSSCKAHIEAS</sequence>
<proteinExistence type="predicted"/>
<feature type="region of interest" description="Disordered" evidence="1">
    <location>
        <begin position="1"/>
        <end position="20"/>
    </location>
</feature>
<organism evidence="2 3">
    <name type="scientific">Cochliobolus heterostrophus (strain C5 / ATCC 48332 / race O)</name>
    <name type="common">Southern corn leaf blight fungus</name>
    <name type="synonym">Bipolaris maydis</name>
    <dbReference type="NCBI Taxonomy" id="701091"/>
    <lineage>
        <taxon>Eukaryota</taxon>
        <taxon>Fungi</taxon>
        <taxon>Dikarya</taxon>
        <taxon>Ascomycota</taxon>
        <taxon>Pezizomycotina</taxon>
        <taxon>Dothideomycetes</taxon>
        <taxon>Pleosporomycetidae</taxon>
        <taxon>Pleosporales</taxon>
        <taxon>Pleosporineae</taxon>
        <taxon>Pleosporaceae</taxon>
        <taxon>Bipolaris</taxon>
    </lineage>
</organism>
<name>M2TQZ2_COCH5</name>
<gene>
    <name evidence="2" type="ORF">COCHEDRAFT_1023113</name>
</gene>
<dbReference type="HOGENOM" id="CLU_3129684_0_0_1"/>
<evidence type="ECO:0000313" key="2">
    <source>
        <dbReference type="EMBL" id="EMD88954.1"/>
    </source>
</evidence>